<evidence type="ECO:0000313" key="2">
    <source>
        <dbReference type="Proteomes" id="UP000193380"/>
    </source>
</evidence>
<dbReference type="Proteomes" id="UP000193380">
    <property type="component" value="Unassembled WGS sequence"/>
</dbReference>
<dbReference type="EMBL" id="FR923533">
    <property type="protein sequence ID" value="CDQ95985.1"/>
    <property type="molecule type" value="Genomic_DNA"/>
</dbReference>
<dbReference type="PaxDb" id="8022-A0A060Z3V0"/>
<sequence length="116" mass="13297">MDVKVLTMVKTSELFERWRNLQVCKWQQNMVETNNFKMSLSRCCNAPSFLFTTKRNTPAGTKLRYEVDTSGILPISTEVFKMFPDVSVPIITIYSISSCLTTCHPCVLCYVPYLVP</sequence>
<accession>A0A060Z3V0</accession>
<dbReference type="STRING" id="8022.A0A060Z3V0"/>
<reference evidence="1" key="2">
    <citation type="submission" date="2014-03" db="EMBL/GenBank/DDBJ databases">
        <authorList>
            <person name="Genoscope - CEA"/>
        </authorList>
    </citation>
    <scope>NUCLEOTIDE SEQUENCE</scope>
</reference>
<protein>
    <submittedName>
        <fullName evidence="1">Uncharacterized protein</fullName>
    </submittedName>
</protein>
<gene>
    <name evidence="1" type="ORF">GSONMT00019368001</name>
</gene>
<name>A0A060Z3V0_ONCMY</name>
<dbReference type="AlphaFoldDB" id="A0A060Z3V0"/>
<proteinExistence type="predicted"/>
<reference evidence="1" key="1">
    <citation type="journal article" date="2014" name="Nat. Commun.">
        <title>The rainbow trout genome provides novel insights into evolution after whole-genome duplication in vertebrates.</title>
        <authorList>
            <person name="Berthelot C."/>
            <person name="Brunet F."/>
            <person name="Chalopin D."/>
            <person name="Juanchich A."/>
            <person name="Bernard M."/>
            <person name="Noel B."/>
            <person name="Bento P."/>
            <person name="Da Silva C."/>
            <person name="Labadie K."/>
            <person name="Alberti A."/>
            <person name="Aury J.M."/>
            <person name="Louis A."/>
            <person name="Dehais P."/>
            <person name="Bardou P."/>
            <person name="Montfort J."/>
            <person name="Klopp C."/>
            <person name="Cabau C."/>
            <person name="Gaspin C."/>
            <person name="Thorgaard G.H."/>
            <person name="Boussaha M."/>
            <person name="Quillet E."/>
            <person name="Guyomard R."/>
            <person name="Galiana D."/>
            <person name="Bobe J."/>
            <person name="Volff J.N."/>
            <person name="Genet C."/>
            <person name="Wincker P."/>
            <person name="Jaillon O."/>
            <person name="Roest Crollius H."/>
            <person name="Guiguen Y."/>
        </authorList>
    </citation>
    <scope>NUCLEOTIDE SEQUENCE [LARGE SCALE GENOMIC DNA]</scope>
</reference>
<evidence type="ECO:0000313" key="1">
    <source>
        <dbReference type="EMBL" id="CDQ95985.1"/>
    </source>
</evidence>
<organism evidence="1 2">
    <name type="scientific">Oncorhynchus mykiss</name>
    <name type="common">Rainbow trout</name>
    <name type="synonym">Salmo gairdneri</name>
    <dbReference type="NCBI Taxonomy" id="8022"/>
    <lineage>
        <taxon>Eukaryota</taxon>
        <taxon>Metazoa</taxon>
        <taxon>Chordata</taxon>
        <taxon>Craniata</taxon>
        <taxon>Vertebrata</taxon>
        <taxon>Euteleostomi</taxon>
        <taxon>Actinopterygii</taxon>
        <taxon>Neopterygii</taxon>
        <taxon>Teleostei</taxon>
        <taxon>Protacanthopterygii</taxon>
        <taxon>Salmoniformes</taxon>
        <taxon>Salmonidae</taxon>
        <taxon>Salmoninae</taxon>
        <taxon>Oncorhynchus</taxon>
    </lineage>
</organism>